<reference evidence="1" key="1">
    <citation type="journal article" date="2015" name="Nature">
        <title>Complex archaea that bridge the gap between prokaryotes and eukaryotes.</title>
        <authorList>
            <person name="Spang A."/>
            <person name="Saw J.H."/>
            <person name="Jorgensen S.L."/>
            <person name="Zaremba-Niedzwiedzka K."/>
            <person name="Martijn J."/>
            <person name="Lind A.E."/>
            <person name="van Eijk R."/>
            <person name="Schleper C."/>
            <person name="Guy L."/>
            <person name="Ettema T.J."/>
        </authorList>
    </citation>
    <scope>NUCLEOTIDE SEQUENCE</scope>
</reference>
<organism evidence="1">
    <name type="scientific">marine sediment metagenome</name>
    <dbReference type="NCBI Taxonomy" id="412755"/>
    <lineage>
        <taxon>unclassified sequences</taxon>
        <taxon>metagenomes</taxon>
        <taxon>ecological metagenomes</taxon>
    </lineage>
</organism>
<dbReference type="CDD" id="cd01659">
    <property type="entry name" value="TRX_superfamily"/>
    <property type="match status" value="1"/>
</dbReference>
<sequence>MKTLSFYYHKDCGACAELKPAFKEIAKLKKWKYKEIDVEKCETKICDTMDYVPTVYVGKKKLDFKAMEKLLTE</sequence>
<evidence type="ECO:0008006" key="2">
    <source>
        <dbReference type="Google" id="ProtNLM"/>
    </source>
</evidence>
<dbReference type="AlphaFoldDB" id="A0A0F9AAV2"/>
<proteinExistence type="predicted"/>
<dbReference type="InterPro" id="IPR036249">
    <property type="entry name" value="Thioredoxin-like_sf"/>
</dbReference>
<name>A0A0F9AAV2_9ZZZZ</name>
<dbReference type="SUPFAM" id="SSF52833">
    <property type="entry name" value="Thioredoxin-like"/>
    <property type="match status" value="1"/>
</dbReference>
<evidence type="ECO:0000313" key="1">
    <source>
        <dbReference type="EMBL" id="KKL06580.1"/>
    </source>
</evidence>
<protein>
    <recommendedName>
        <fullName evidence="2">Thioredoxin domain-containing protein</fullName>
    </recommendedName>
</protein>
<accession>A0A0F9AAV2</accession>
<dbReference type="EMBL" id="LAZR01043647">
    <property type="protein sequence ID" value="KKL06580.1"/>
    <property type="molecule type" value="Genomic_DNA"/>
</dbReference>
<comment type="caution">
    <text evidence="1">The sequence shown here is derived from an EMBL/GenBank/DDBJ whole genome shotgun (WGS) entry which is preliminary data.</text>
</comment>
<dbReference type="Gene3D" id="3.40.30.10">
    <property type="entry name" value="Glutaredoxin"/>
    <property type="match status" value="1"/>
</dbReference>
<gene>
    <name evidence="1" type="ORF">LCGC14_2594600</name>
</gene>